<name>W1PPC8_AMBTC</name>
<dbReference type="InterPro" id="IPR038538">
    <property type="entry name" value="MTERF_sf"/>
</dbReference>
<dbReference type="HOGENOM" id="CLU_021017_1_1_1"/>
<evidence type="ECO:0000256" key="3">
    <source>
        <dbReference type="ARBA" id="ARBA00022946"/>
    </source>
</evidence>
<dbReference type="SMART" id="SM00733">
    <property type="entry name" value="Mterf"/>
    <property type="match status" value="4"/>
</dbReference>
<keyword evidence="2" id="KW-0805">Transcription regulation</keyword>
<dbReference type="GO" id="GO:0003676">
    <property type="term" value="F:nucleic acid binding"/>
    <property type="evidence" value="ECO:0007669"/>
    <property type="project" value="InterPro"/>
</dbReference>
<dbReference type="GO" id="GO:0009658">
    <property type="term" value="P:chloroplast organization"/>
    <property type="evidence" value="ECO:0000318"/>
    <property type="project" value="GO_Central"/>
</dbReference>
<dbReference type="OMA" id="TTDRINM"/>
<gene>
    <name evidence="4" type="ORF">AMTR_s00029p00164640</name>
</gene>
<organism evidence="4 5">
    <name type="scientific">Amborella trichopoda</name>
    <dbReference type="NCBI Taxonomy" id="13333"/>
    <lineage>
        <taxon>Eukaryota</taxon>
        <taxon>Viridiplantae</taxon>
        <taxon>Streptophyta</taxon>
        <taxon>Embryophyta</taxon>
        <taxon>Tracheophyta</taxon>
        <taxon>Spermatophyta</taxon>
        <taxon>Magnoliopsida</taxon>
        <taxon>Amborellales</taxon>
        <taxon>Amborellaceae</taxon>
        <taxon>Amborella</taxon>
    </lineage>
</organism>
<keyword evidence="5" id="KW-1185">Reference proteome</keyword>
<comment type="similarity">
    <text evidence="1">Belongs to the mTERF family.</text>
</comment>
<dbReference type="eggNOG" id="KOG1267">
    <property type="taxonomic scope" value="Eukaryota"/>
</dbReference>
<evidence type="ECO:0000256" key="2">
    <source>
        <dbReference type="ARBA" id="ARBA00022472"/>
    </source>
</evidence>
<keyword evidence="3" id="KW-0809">Transit peptide</keyword>
<evidence type="ECO:0000313" key="4">
    <source>
        <dbReference type="EMBL" id="ERN09581.1"/>
    </source>
</evidence>
<dbReference type="AlphaFoldDB" id="W1PPC8"/>
<evidence type="ECO:0000256" key="1">
    <source>
        <dbReference type="ARBA" id="ARBA00007692"/>
    </source>
</evidence>
<dbReference type="PANTHER" id="PTHR13068">
    <property type="entry name" value="CGI-12 PROTEIN-RELATED"/>
    <property type="match status" value="1"/>
</dbReference>
<dbReference type="GO" id="GO:0009507">
    <property type="term" value="C:chloroplast"/>
    <property type="evidence" value="ECO:0000318"/>
    <property type="project" value="GO_Central"/>
</dbReference>
<keyword evidence="2" id="KW-0804">Transcription</keyword>
<dbReference type="EMBL" id="KI392980">
    <property type="protein sequence ID" value="ERN09581.1"/>
    <property type="molecule type" value="Genomic_DNA"/>
</dbReference>
<dbReference type="FunFam" id="1.25.70.10:FF:000019">
    <property type="entry name" value="mTERF family protein"/>
    <property type="match status" value="1"/>
</dbReference>
<accession>W1PPC8</accession>
<dbReference type="InterPro" id="IPR003690">
    <property type="entry name" value="MTERF"/>
</dbReference>
<keyword evidence="2" id="KW-0806">Transcription termination</keyword>
<dbReference type="Gramene" id="ERN09581">
    <property type="protein sequence ID" value="ERN09581"/>
    <property type="gene ID" value="AMTR_s00029p00164640"/>
</dbReference>
<evidence type="ECO:0000313" key="5">
    <source>
        <dbReference type="Proteomes" id="UP000017836"/>
    </source>
</evidence>
<dbReference type="Proteomes" id="UP000017836">
    <property type="component" value="Unassembled WGS sequence"/>
</dbReference>
<dbReference type="Pfam" id="PF02536">
    <property type="entry name" value="mTERF"/>
    <property type="match status" value="2"/>
</dbReference>
<dbReference type="Gene3D" id="1.25.70.10">
    <property type="entry name" value="Transcription termination factor 3, mitochondrial"/>
    <property type="match status" value="2"/>
</dbReference>
<dbReference type="PANTHER" id="PTHR13068:SF103">
    <property type="entry name" value="MITOCHONDRIAL TRANSCRIPTION TERMINATION FACTOR FAMILY PROTEIN"/>
    <property type="match status" value="1"/>
</dbReference>
<dbReference type="GO" id="GO:0006353">
    <property type="term" value="P:DNA-templated transcription termination"/>
    <property type="evidence" value="ECO:0007669"/>
    <property type="project" value="UniProtKB-KW"/>
</dbReference>
<sequence>MLLRPQNPIFFSNLSGKTLTLNLQKNPFLRIAYSSRTSPSDTSPSVSSHCGINRISRIAQSEAQNALLDYLNSTRSLLFTDAEHMSKNSPNFLQKLMSKVENEQDIGRSITRFLRYHPINEFEPFFESLGLKPSEFCPLLPRDLLFLSDDHLLLDNFHVLCNYGFPRSKIGKMYKEEREIFRHGDGVLLSKLRAYEVLGLSRPALIKLVNSCPSLLVGSVNENFVGVLEKLKSLDIEKDWIVGVFSQKNSCNWSRILGLFIFLEKMGFGNREMADIIKMHPKLFFEGSGQKMCFLVSLLMKVVGLQIDEIKGLILQYPSVLAPNITRNFCQGICLLRTVELEIEEIARLVRSYPHILGLCSFKRSELVFRRSKVGKMRLRSMILEDPNLLRNWVVGNKISRVPVTGKDEKSSREKTKFLLKLGYVENSDEMTKALKKFRGKGDELQERFDSLVEAGLDVHDVSNMIKLSPAVLNQCREVLVKKMDFLVNDFGYPRQSLVKFPSYLCYDMERVKVRFLMYKWLKEKGVARPNLALGTILACSDERFLKQFVNLHPEGLAVWEKLNKSSSSG</sequence>
<protein>
    <submittedName>
        <fullName evidence="4">Uncharacterized protein</fullName>
    </submittedName>
</protein>
<proteinExistence type="inferred from homology"/>
<reference evidence="5" key="1">
    <citation type="journal article" date="2013" name="Science">
        <title>The Amborella genome and the evolution of flowering plants.</title>
        <authorList>
            <consortium name="Amborella Genome Project"/>
        </authorList>
    </citation>
    <scope>NUCLEOTIDE SEQUENCE [LARGE SCALE GENOMIC DNA]</scope>
</reference>